<dbReference type="PANTHER" id="PTHR11439">
    <property type="entry name" value="GAG-POL-RELATED RETROTRANSPOSON"/>
    <property type="match status" value="1"/>
</dbReference>
<protein>
    <submittedName>
        <fullName evidence="3">Uncharacterized protein LOC109127939</fullName>
    </submittedName>
</protein>
<reference evidence="3" key="2">
    <citation type="submission" date="2025-08" db="UniProtKB">
        <authorList>
            <consortium name="RefSeq"/>
        </authorList>
    </citation>
    <scope>IDENTIFICATION</scope>
    <source>
        <tissue evidence="3">Leaf</tissue>
    </source>
</reference>
<dbReference type="RefSeq" id="XP_019089097.1">
    <property type="nucleotide sequence ID" value="XM_019233552.1"/>
</dbReference>
<name>A0ABM1QQQ9_CAMSA</name>
<dbReference type="SUPFAM" id="SSF56672">
    <property type="entry name" value="DNA/RNA polymerases"/>
    <property type="match status" value="1"/>
</dbReference>
<dbReference type="PANTHER" id="PTHR11439:SF489">
    <property type="entry name" value="RNA-DIRECTED DNA POLYMERASE"/>
    <property type="match status" value="1"/>
</dbReference>
<dbReference type="Pfam" id="PF07727">
    <property type="entry name" value="RVT_2"/>
    <property type="match status" value="1"/>
</dbReference>
<evidence type="ECO:0000313" key="3">
    <source>
        <dbReference type="RefSeq" id="XP_019089097.1"/>
    </source>
</evidence>
<organism evidence="2 3">
    <name type="scientific">Camelina sativa</name>
    <name type="common">False flax</name>
    <name type="synonym">Myagrum sativum</name>
    <dbReference type="NCBI Taxonomy" id="90675"/>
    <lineage>
        <taxon>Eukaryota</taxon>
        <taxon>Viridiplantae</taxon>
        <taxon>Streptophyta</taxon>
        <taxon>Embryophyta</taxon>
        <taxon>Tracheophyta</taxon>
        <taxon>Spermatophyta</taxon>
        <taxon>Magnoliopsida</taxon>
        <taxon>eudicotyledons</taxon>
        <taxon>Gunneridae</taxon>
        <taxon>Pentapetalae</taxon>
        <taxon>rosids</taxon>
        <taxon>malvids</taxon>
        <taxon>Brassicales</taxon>
        <taxon>Brassicaceae</taxon>
        <taxon>Camelineae</taxon>
        <taxon>Camelina</taxon>
    </lineage>
</organism>
<dbReference type="InterPro" id="IPR043502">
    <property type="entry name" value="DNA/RNA_pol_sf"/>
</dbReference>
<evidence type="ECO:0000259" key="1">
    <source>
        <dbReference type="Pfam" id="PF07727"/>
    </source>
</evidence>
<dbReference type="InterPro" id="IPR013103">
    <property type="entry name" value="RVT_2"/>
</dbReference>
<keyword evidence="2" id="KW-1185">Reference proteome</keyword>
<gene>
    <name evidence="3" type="primary">LOC109127939</name>
</gene>
<dbReference type="GeneID" id="109127939"/>
<feature type="domain" description="Reverse transcriptase Ty1/copia-type" evidence="1">
    <location>
        <begin position="7"/>
        <end position="85"/>
    </location>
</feature>
<evidence type="ECO:0000313" key="2">
    <source>
        <dbReference type="Proteomes" id="UP000694864"/>
    </source>
</evidence>
<sequence>MTFVYLLVYVDDILVTGNSKQGIQQTLNLLADRFSVKDAEDVNYFLGIEAHRTSVCLHLSQRKYILNLLHRYDMSNAKPVTTPMASSPKINIHTCVPLSDPTKYRKLVGSLQYLAFTRLDIAFAVNTLSQFMHQPTDAHWQAAKRILRYLAGTPTHGIFFSAKNTLSLHAFLDADWAGDTVDYVSTNAYIIYLGK</sequence>
<reference evidence="2" key="1">
    <citation type="journal article" date="2014" name="Nat. Commun.">
        <title>The emerging biofuel crop Camelina sativa retains a highly undifferentiated hexaploid genome structure.</title>
        <authorList>
            <person name="Kagale S."/>
            <person name="Koh C."/>
            <person name="Nixon J."/>
            <person name="Bollina V."/>
            <person name="Clarke W.E."/>
            <person name="Tuteja R."/>
            <person name="Spillane C."/>
            <person name="Robinson S.J."/>
            <person name="Links M.G."/>
            <person name="Clarke C."/>
            <person name="Higgins E.E."/>
            <person name="Huebert T."/>
            <person name="Sharpe A.G."/>
            <person name="Parkin I.A."/>
        </authorList>
    </citation>
    <scope>NUCLEOTIDE SEQUENCE [LARGE SCALE GENOMIC DNA]</scope>
    <source>
        <strain evidence="2">cv. DH55</strain>
    </source>
</reference>
<dbReference type="Proteomes" id="UP000694864">
    <property type="component" value="Chromosome 12"/>
</dbReference>
<accession>A0ABM1QQQ9</accession>
<proteinExistence type="predicted"/>